<keyword evidence="1" id="KW-0805">Transcription regulation</keyword>
<dbReference type="InterPro" id="IPR016032">
    <property type="entry name" value="Sig_transdc_resp-reg_C-effctor"/>
</dbReference>
<dbReference type="SUPFAM" id="SSF46894">
    <property type="entry name" value="C-terminal effector domain of the bipartite response regulators"/>
    <property type="match status" value="1"/>
</dbReference>
<gene>
    <name evidence="7" type="ORF">GCM10023320_77670</name>
</gene>
<protein>
    <recommendedName>
        <fullName evidence="6">Response regulatory domain-containing protein</fullName>
    </recommendedName>
</protein>
<accession>A0ABP9P9W0</accession>
<dbReference type="Gene3D" id="3.40.50.2300">
    <property type="match status" value="2"/>
</dbReference>
<evidence type="ECO:0000313" key="8">
    <source>
        <dbReference type="Proteomes" id="UP001500804"/>
    </source>
</evidence>
<name>A0ABP9P9W0_9PSEU</name>
<evidence type="ECO:0000256" key="5">
    <source>
        <dbReference type="SAM" id="MobiDB-lite"/>
    </source>
</evidence>
<dbReference type="PANTHER" id="PTHR43214">
    <property type="entry name" value="TWO-COMPONENT RESPONSE REGULATOR"/>
    <property type="match status" value="1"/>
</dbReference>
<comment type="caution">
    <text evidence="7">The sequence shown here is derived from an EMBL/GenBank/DDBJ whole genome shotgun (WGS) entry which is preliminary data.</text>
</comment>
<dbReference type="PROSITE" id="PS50110">
    <property type="entry name" value="RESPONSE_REGULATORY"/>
    <property type="match status" value="1"/>
</dbReference>
<sequence>MIRILVVDDQALIRGGLVALFTAAPGLEVVGEAADGAEAVALAASGAEPPRIIVLTTSDLDEYLYTALGEGASGFLPNDTPPDRIISAVHTVAAGDILITPRITRRLVEAYAQHHRTTATANAHLAELRPREREILRLVGNGPTNAQIAPAGAQRGHRQDAREAVDGAAAPDRPCAGRRRGLRDKAGPPRSAAPWFGLGARSGSAGSGGASRARTAIWSRADAPARAADGTLVARPGAAAATPRLA</sequence>
<evidence type="ECO:0000256" key="4">
    <source>
        <dbReference type="PROSITE-ProRule" id="PRU00169"/>
    </source>
</evidence>
<dbReference type="CDD" id="cd17535">
    <property type="entry name" value="REC_NarL-like"/>
    <property type="match status" value="1"/>
</dbReference>
<organism evidence="7 8">
    <name type="scientific">Pseudonocardia adelaidensis</name>
    <dbReference type="NCBI Taxonomy" id="648754"/>
    <lineage>
        <taxon>Bacteria</taxon>
        <taxon>Bacillati</taxon>
        <taxon>Actinomycetota</taxon>
        <taxon>Actinomycetes</taxon>
        <taxon>Pseudonocardiales</taxon>
        <taxon>Pseudonocardiaceae</taxon>
        <taxon>Pseudonocardia</taxon>
    </lineage>
</organism>
<evidence type="ECO:0000256" key="2">
    <source>
        <dbReference type="ARBA" id="ARBA00023125"/>
    </source>
</evidence>
<evidence type="ECO:0000256" key="3">
    <source>
        <dbReference type="ARBA" id="ARBA00023163"/>
    </source>
</evidence>
<dbReference type="InterPro" id="IPR001789">
    <property type="entry name" value="Sig_transdc_resp-reg_receiver"/>
</dbReference>
<dbReference type="Proteomes" id="UP001500804">
    <property type="component" value="Unassembled WGS sequence"/>
</dbReference>
<dbReference type="InterPro" id="IPR039420">
    <property type="entry name" value="WalR-like"/>
</dbReference>
<feature type="compositionally biased region" description="Low complexity" evidence="5">
    <location>
        <begin position="199"/>
        <end position="211"/>
    </location>
</feature>
<dbReference type="SMART" id="SM00448">
    <property type="entry name" value="REC"/>
    <property type="match status" value="1"/>
</dbReference>
<evidence type="ECO:0000313" key="7">
    <source>
        <dbReference type="EMBL" id="GAA5140264.1"/>
    </source>
</evidence>
<dbReference type="EMBL" id="BAABJO010000047">
    <property type="protein sequence ID" value="GAA5140264.1"/>
    <property type="molecule type" value="Genomic_DNA"/>
</dbReference>
<dbReference type="InterPro" id="IPR011006">
    <property type="entry name" value="CheY-like_superfamily"/>
</dbReference>
<proteinExistence type="predicted"/>
<dbReference type="SUPFAM" id="SSF52172">
    <property type="entry name" value="CheY-like"/>
    <property type="match status" value="1"/>
</dbReference>
<evidence type="ECO:0000259" key="6">
    <source>
        <dbReference type="PROSITE" id="PS50110"/>
    </source>
</evidence>
<evidence type="ECO:0000256" key="1">
    <source>
        <dbReference type="ARBA" id="ARBA00023015"/>
    </source>
</evidence>
<dbReference type="PANTHER" id="PTHR43214:SF24">
    <property type="entry name" value="TRANSCRIPTIONAL REGULATORY PROTEIN NARL-RELATED"/>
    <property type="match status" value="1"/>
</dbReference>
<keyword evidence="3" id="KW-0804">Transcription</keyword>
<dbReference type="RefSeq" id="WP_425570838.1">
    <property type="nucleotide sequence ID" value="NZ_BAABJO010000047.1"/>
</dbReference>
<reference evidence="8" key="1">
    <citation type="journal article" date="2019" name="Int. J. Syst. Evol. Microbiol.">
        <title>The Global Catalogue of Microorganisms (GCM) 10K type strain sequencing project: providing services to taxonomists for standard genome sequencing and annotation.</title>
        <authorList>
            <consortium name="The Broad Institute Genomics Platform"/>
            <consortium name="The Broad Institute Genome Sequencing Center for Infectious Disease"/>
            <person name="Wu L."/>
            <person name="Ma J."/>
        </authorList>
    </citation>
    <scope>NUCLEOTIDE SEQUENCE [LARGE SCALE GENOMIC DNA]</scope>
    <source>
        <strain evidence="8">JCM 18302</strain>
    </source>
</reference>
<feature type="region of interest" description="Disordered" evidence="5">
    <location>
        <begin position="143"/>
        <end position="211"/>
    </location>
</feature>
<dbReference type="InterPro" id="IPR058245">
    <property type="entry name" value="NreC/VraR/RcsB-like_REC"/>
</dbReference>
<feature type="domain" description="Response regulatory" evidence="6">
    <location>
        <begin position="1"/>
        <end position="93"/>
    </location>
</feature>
<comment type="caution">
    <text evidence="4">Lacks conserved residue(s) required for the propagation of feature annotation.</text>
</comment>
<keyword evidence="2" id="KW-0238">DNA-binding</keyword>
<keyword evidence="8" id="KW-1185">Reference proteome</keyword>